<accession>A0A540M4R3</accession>
<dbReference type="Proteomes" id="UP000315295">
    <property type="component" value="Unassembled WGS sequence"/>
</dbReference>
<reference evidence="1 2" key="1">
    <citation type="journal article" date="2019" name="G3 (Bethesda)">
        <title>Sequencing of a Wild Apple (Malus baccata) Genome Unravels the Differences Between Cultivated and Wild Apple Species Regarding Disease Resistance and Cold Tolerance.</title>
        <authorList>
            <person name="Chen X."/>
        </authorList>
    </citation>
    <scope>NUCLEOTIDE SEQUENCE [LARGE SCALE GENOMIC DNA]</scope>
    <source>
        <strain evidence="2">cv. Shandingzi</strain>
        <tissue evidence="1">Leaves</tissue>
    </source>
</reference>
<evidence type="ECO:0000313" key="2">
    <source>
        <dbReference type="Proteomes" id="UP000315295"/>
    </source>
</evidence>
<proteinExistence type="predicted"/>
<name>A0A540M4R3_MALBA</name>
<evidence type="ECO:0000313" key="1">
    <source>
        <dbReference type="EMBL" id="TQD93740.1"/>
    </source>
</evidence>
<dbReference type="EMBL" id="VIEB01000359">
    <property type="protein sequence ID" value="TQD93740.1"/>
    <property type="molecule type" value="Genomic_DNA"/>
</dbReference>
<comment type="caution">
    <text evidence="1">The sequence shown here is derived from an EMBL/GenBank/DDBJ whole genome shotgun (WGS) entry which is preliminary data.</text>
</comment>
<keyword evidence="2" id="KW-1185">Reference proteome</keyword>
<organism evidence="1 2">
    <name type="scientific">Malus baccata</name>
    <name type="common">Siberian crab apple</name>
    <name type="synonym">Pyrus baccata</name>
    <dbReference type="NCBI Taxonomy" id="106549"/>
    <lineage>
        <taxon>Eukaryota</taxon>
        <taxon>Viridiplantae</taxon>
        <taxon>Streptophyta</taxon>
        <taxon>Embryophyta</taxon>
        <taxon>Tracheophyta</taxon>
        <taxon>Spermatophyta</taxon>
        <taxon>Magnoliopsida</taxon>
        <taxon>eudicotyledons</taxon>
        <taxon>Gunneridae</taxon>
        <taxon>Pentapetalae</taxon>
        <taxon>rosids</taxon>
        <taxon>fabids</taxon>
        <taxon>Rosales</taxon>
        <taxon>Rosaceae</taxon>
        <taxon>Amygdaloideae</taxon>
        <taxon>Maleae</taxon>
        <taxon>Malus</taxon>
    </lineage>
</organism>
<protein>
    <submittedName>
        <fullName evidence="1">Uncharacterized protein</fullName>
    </submittedName>
</protein>
<sequence length="68" mass="7772">MENTQPTPIHRLKPYPKAEKIKIRICVIWTSTIPGTVKKYTALNCILVDQMVRNYGFIILIKAGNTNN</sequence>
<dbReference type="AlphaFoldDB" id="A0A540M4R3"/>
<gene>
    <name evidence="1" type="ORF">C1H46_020639</name>
</gene>